<organism evidence="2 3">
    <name type="scientific">Phytophthora megakarya</name>
    <dbReference type="NCBI Taxonomy" id="4795"/>
    <lineage>
        <taxon>Eukaryota</taxon>
        <taxon>Sar</taxon>
        <taxon>Stramenopiles</taxon>
        <taxon>Oomycota</taxon>
        <taxon>Peronosporomycetes</taxon>
        <taxon>Peronosporales</taxon>
        <taxon>Peronosporaceae</taxon>
        <taxon>Phytophthora</taxon>
    </lineage>
</organism>
<protein>
    <submittedName>
        <fullName evidence="2">Uncharacterized protein</fullName>
    </submittedName>
</protein>
<evidence type="ECO:0000313" key="2">
    <source>
        <dbReference type="EMBL" id="OWY95862.1"/>
    </source>
</evidence>
<evidence type="ECO:0000313" key="3">
    <source>
        <dbReference type="Proteomes" id="UP000198211"/>
    </source>
</evidence>
<name>A0A225URZ4_9STRA</name>
<feature type="region of interest" description="Disordered" evidence="1">
    <location>
        <begin position="1"/>
        <end position="23"/>
    </location>
</feature>
<feature type="compositionally biased region" description="Basic and acidic residues" evidence="1">
    <location>
        <begin position="62"/>
        <end position="74"/>
    </location>
</feature>
<dbReference type="Proteomes" id="UP000198211">
    <property type="component" value="Unassembled WGS sequence"/>
</dbReference>
<proteinExistence type="predicted"/>
<sequence length="123" mass="13752">MTVPDGQTSTNAVIVDDYPEDRDGDAVMTTQEAQLLGHTFARQVTASGLRRSRSPQSSVGEPEPKQPQHQPEHVFDPIRVHTPVISVFGCDDSRCQARGPKCKFHEEFFRVQLWNLSSDGRFG</sequence>
<feature type="region of interest" description="Disordered" evidence="1">
    <location>
        <begin position="44"/>
        <end position="74"/>
    </location>
</feature>
<accession>A0A225URZ4</accession>
<dbReference type="EMBL" id="NBNE01012409">
    <property type="protein sequence ID" value="OWY95862.1"/>
    <property type="molecule type" value="Genomic_DNA"/>
</dbReference>
<gene>
    <name evidence="2" type="ORF">PHMEG_00034021</name>
</gene>
<comment type="caution">
    <text evidence="2">The sequence shown here is derived from an EMBL/GenBank/DDBJ whole genome shotgun (WGS) entry which is preliminary data.</text>
</comment>
<keyword evidence="3" id="KW-1185">Reference proteome</keyword>
<dbReference type="AlphaFoldDB" id="A0A225URZ4"/>
<reference evidence="3" key="1">
    <citation type="submission" date="2017-03" db="EMBL/GenBank/DDBJ databases">
        <title>Phytopthora megakarya and P. palmivora, two closely related causual agents of cacao black pod achieved similar genome size and gene model numbers by different mechanisms.</title>
        <authorList>
            <person name="Ali S."/>
            <person name="Shao J."/>
            <person name="Larry D.J."/>
            <person name="Kronmiller B."/>
            <person name="Shen D."/>
            <person name="Strem M.D."/>
            <person name="Melnick R.L."/>
            <person name="Guiltinan M.J."/>
            <person name="Tyler B.M."/>
            <person name="Meinhardt L.W."/>
            <person name="Bailey B.A."/>
        </authorList>
    </citation>
    <scope>NUCLEOTIDE SEQUENCE [LARGE SCALE GENOMIC DNA]</scope>
    <source>
        <strain evidence="3">zdho120</strain>
    </source>
</reference>
<evidence type="ECO:0000256" key="1">
    <source>
        <dbReference type="SAM" id="MobiDB-lite"/>
    </source>
</evidence>
<feature type="compositionally biased region" description="Polar residues" evidence="1">
    <location>
        <begin position="1"/>
        <end position="12"/>
    </location>
</feature>